<feature type="signal peptide" evidence="2">
    <location>
        <begin position="1"/>
        <end position="30"/>
    </location>
</feature>
<feature type="region of interest" description="Disordered" evidence="1">
    <location>
        <begin position="34"/>
        <end position="83"/>
    </location>
</feature>
<dbReference type="AlphaFoldDB" id="A0A5B8XP37"/>
<feature type="compositionally biased region" description="Low complexity" evidence="1">
    <location>
        <begin position="34"/>
        <end position="58"/>
    </location>
</feature>
<dbReference type="KEGG" id="bbae:FRD01_08615"/>
<gene>
    <name evidence="3" type="ORF">FRD01_08615</name>
</gene>
<evidence type="ECO:0000256" key="1">
    <source>
        <dbReference type="SAM" id="MobiDB-lite"/>
    </source>
</evidence>
<organism evidence="3 4">
    <name type="scientific">Microvenator marinus</name>
    <dbReference type="NCBI Taxonomy" id="2600177"/>
    <lineage>
        <taxon>Bacteria</taxon>
        <taxon>Deltaproteobacteria</taxon>
        <taxon>Bradymonadales</taxon>
        <taxon>Microvenatoraceae</taxon>
        <taxon>Microvenator</taxon>
    </lineage>
</organism>
<keyword evidence="2" id="KW-0732">Signal</keyword>
<dbReference type="InterPro" id="IPR030820">
    <property type="entry name" value="OMP_myx_plus_Proteobacteria"/>
</dbReference>
<reference evidence="3 4" key="1">
    <citation type="submission" date="2019-08" db="EMBL/GenBank/DDBJ databases">
        <authorList>
            <person name="Liang Q."/>
        </authorList>
    </citation>
    <scope>NUCLEOTIDE SEQUENCE [LARGE SCALE GENOMIC DNA]</scope>
    <source>
        <strain evidence="3 4">V1718</strain>
    </source>
</reference>
<dbReference type="NCBIfam" id="TIGR04565">
    <property type="entry name" value="OMP_myx_plus"/>
    <property type="match status" value="1"/>
</dbReference>
<feature type="compositionally biased region" description="Acidic residues" evidence="1">
    <location>
        <begin position="59"/>
        <end position="70"/>
    </location>
</feature>
<protein>
    <submittedName>
        <fullName evidence="3">Outer membrane beta-barrel domain-containing protein</fullName>
    </submittedName>
</protein>
<dbReference type="EMBL" id="CP042467">
    <property type="protein sequence ID" value="QED27304.1"/>
    <property type="molecule type" value="Genomic_DNA"/>
</dbReference>
<accession>A0A5B8XP37</accession>
<sequence length="291" mass="31543">MMIKDNVMSKNMISALALLVVAFGSAAVHAQEAPEAAQDSAAEETPAAVEETPAVEEAPVVEEAPDESAESFEAAEAAEEVAQPLSGQAEDPMYWAQMRDVYTVQKREFQKQGRFALSVYGGMIPNNAFERYIPVGLRLNYFILENIGLELATSYAISMSTGLEDFLSEPAPGLGAQRILVGDTQISHTNFGILWSPFYGKTAFYNTILNYFDLYLFAGAGLVITETVPDFNAEPEQEFKPEGALGAGMAFYLGDHATLRIDFRQFIFAKVAGVGGVATPSEASLGLGWFF</sequence>
<evidence type="ECO:0000313" key="4">
    <source>
        <dbReference type="Proteomes" id="UP000321595"/>
    </source>
</evidence>
<evidence type="ECO:0000313" key="3">
    <source>
        <dbReference type="EMBL" id="QED27304.1"/>
    </source>
</evidence>
<proteinExistence type="predicted"/>
<name>A0A5B8XP37_9DELT</name>
<dbReference type="Gene3D" id="2.40.160.20">
    <property type="match status" value="1"/>
</dbReference>
<dbReference type="SUPFAM" id="SSF56925">
    <property type="entry name" value="OMPA-like"/>
    <property type="match status" value="1"/>
</dbReference>
<keyword evidence="4" id="KW-1185">Reference proteome</keyword>
<feature type="chain" id="PRO_5022665879" evidence="2">
    <location>
        <begin position="31"/>
        <end position="291"/>
    </location>
</feature>
<dbReference type="InterPro" id="IPR011250">
    <property type="entry name" value="OMP/PagP_B-barrel"/>
</dbReference>
<dbReference type="OrthoDB" id="5495025at2"/>
<dbReference type="Proteomes" id="UP000321595">
    <property type="component" value="Chromosome"/>
</dbReference>
<evidence type="ECO:0000256" key="2">
    <source>
        <dbReference type="SAM" id="SignalP"/>
    </source>
</evidence>